<evidence type="ECO:0000313" key="2">
    <source>
        <dbReference type="Proteomes" id="UP000216188"/>
    </source>
</evidence>
<comment type="caution">
    <text evidence="1">The sequence shown here is derived from an EMBL/GenBank/DDBJ whole genome shotgun (WGS) entry which is preliminary data.</text>
</comment>
<reference evidence="1 2" key="1">
    <citation type="submission" date="2017-07" db="EMBL/GenBank/DDBJ databases">
        <title>Phylogenetic study on the rhizospheric bacterium Ochrobactrum sp. A44.</title>
        <authorList>
            <person name="Krzyzanowska D.M."/>
            <person name="Ossowicki A."/>
            <person name="Rajewska M."/>
            <person name="Maciag T."/>
            <person name="Kaczynski Z."/>
            <person name="Czerwicka M."/>
            <person name="Jafra S."/>
        </authorList>
    </citation>
    <scope>NUCLEOTIDE SEQUENCE [LARGE SCALE GENOMIC DNA]</scope>
    <source>
        <strain evidence="1 2">CCUG 30717</strain>
    </source>
</reference>
<evidence type="ECO:0000313" key="1">
    <source>
        <dbReference type="EMBL" id="OYR24159.1"/>
    </source>
</evidence>
<dbReference type="EMBL" id="NNRM01000035">
    <property type="protein sequence ID" value="OYR24159.1"/>
    <property type="molecule type" value="Genomic_DNA"/>
</dbReference>
<dbReference type="AlphaFoldDB" id="A0A256GAL3"/>
<keyword evidence="2" id="KW-1185">Reference proteome</keyword>
<protein>
    <submittedName>
        <fullName evidence="1">Uncharacterized protein</fullName>
    </submittedName>
</protein>
<dbReference type="Proteomes" id="UP000216188">
    <property type="component" value="Unassembled WGS sequence"/>
</dbReference>
<proteinExistence type="predicted"/>
<accession>A0A256GAL3</accession>
<name>A0A256GAL3_9HYPH</name>
<sequence>MVQQNSYIGSVVDMDSRGPLLRTADYMTKEAFLAKQPV</sequence>
<organism evidence="1 2">
    <name type="scientific">Brucella pseudogrignonensis</name>
    <dbReference type="NCBI Taxonomy" id="419475"/>
    <lineage>
        <taxon>Bacteria</taxon>
        <taxon>Pseudomonadati</taxon>
        <taxon>Pseudomonadota</taxon>
        <taxon>Alphaproteobacteria</taxon>
        <taxon>Hyphomicrobiales</taxon>
        <taxon>Brucellaceae</taxon>
        <taxon>Brucella/Ochrobactrum group</taxon>
        <taxon>Brucella</taxon>
    </lineage>
</organism>
<gene>
    <name evidence="1" type="ORF">CEV34_3103</name>
</gene>